<dbReference type="EMBL" id="UYRR01033634">
    <property type="protein sequence ID" value="VDK59231.1"/>
    <property type="molecule type" value="Genomic_DNA"/>
</dbReference>
<evidence type="ECO:0000313" key="4">
    <source>
        <dbReference type="WBParaSite" id="ASIM_0001759301-mRNA-1"/>
    </source>
</evidence>
<feature type="region of interest" description="Disordered" evidence="1">
    <location>
        <begin position="1"/>
        <end position="49"/>
    </location>
</feature>
<accession>A0A0M3K9E9</accession>
<feature type="compositionally biased region" description="Low complexity" evidence="1">
    <location>
        <begin position="1"/>
        <end position="14"/>
    </location>
</feature>
<keyword evidence="3" id="KW-1185">Reference proteome</keyword>
<dbReference type="Gene3D" id="1.10.472.10">
    <property type="entry name" value="Cyclin-like"/>
    <property type="match status" value="2"/>
</dbReference>
<name>A0A0M3K9E9_ANISI</name>
<sequence length="171" mass="19623">MATMNANANANNNNRQNVHNHQQPTNLMNTSSTGNVPTISTQSRRRSVKITNESRLHQEQGRLILGQLPVNRKRSAPTDRLNTAQWSSVLALSDKTIHQDNRCVDSMFTAQNRTSVNHNYFLSVQTHITAKHRQQAVEWLLDVSEENSSLDFRHFSEKFSKNFNLSFLMPY</sequence>
<organism evidence="4">
    <name type="scientific">Anisakis simplex</name>
    <name type="common">Herring worm</name>
    <dbReference type="NCBI Taxonomy" id="6269"/>
    <lineage>
        <taxon>Eukaryota</taxon>
        <taxon>Metazoa</taxon>
        <taxon>Ecdysozoa</taxon>
        <taxon>Nematoda</taxon>
        <taxon>Chromadorea</taxon>
        <taxon>Rhabditida</taxon>
        <taxon>Spirurina</taxon>
        <taxon>Ascaridomorpha</taxon>
        <taxon>Ascaridoidea</taxon>
        <taxon>Anisakidae</taxon>
        <taxon>Anisakis</taxon>
        <taxon>Anisakis simplex complex</taxon>
    </lineage>
</organism>
<dbReference type="Proteomes" id="UP000267096">
    <property type="component" value="Unassembled WGS sequence"/>
</dbReference>
<reference evidence="2 3" key="2">
    <citation type="submission" date="2018-11" db="EMBL/GenBank/DDBJ databases">
        <authorList>
            <consortium name="Pathogen Informatics"/>
        </authorList>
    </citation>
    <scope>NUCLEOTIDE SEQUENCE [LARGE SCALE GENOMIC DNA]</scope>
</reference>
<evidence type="ECO:0000313" key="3">
    <source>
        <dbReference type="Proteomes" id="UP000267096"/>
    </source>
</evidence>
<dbReference type="WBParaSite" id="ASIM_0001759301-mRNA-1">
    <property type="protein sequence ID" value="ASIM_0001759301-mRNA-1"/>
    <property type="gene ID" value="ASIM_0001759301"/>
</dbReference>
<dbReference type="OrthoDB" id="306099at2759"/>
<reference evidence="4" key="1">
    <citation type="submission" date="2017-02" db="UniProtKB">
        <authorList>
            <consortium name="WormBaseParasite"/>
        </authorList>
    </citation>
    <scope>IDENTIFICATION</scope>
</reference>
<evidence type="ECO:0000313" key="2">
    <source>
        <dbReference type="EMBL" id="VDK59231.1"/>
    </source>
</evidence>
<proteinExistence type="predicted"/>
<feature type="compositionally biased region" description="Polar residues" evidence="1">
    <location>
        <begin position="15"/>
        <end position="42"/>
    </location>
</feature>
<dbReference type="SUPFAM" id="SSF47954">
    <property type="entry name" value="Cyclin-like"/>
    <property type="match status" value="1"/>
</dbReference>
<protein>
    <submittedName>
        <fullName evidence="2 4">Uncharacterized protein</fullName>
    </submittedName>
</protein>
<dbReference type="InterPro" id="IPR036915">
    <property type="entry name" value="Cyclin-like_sf"/>
</dbReference>
<dbReference type="AlphaFoldDB" id="A0A0M3K9E9"/>
<evidence type="ECO:0000256" key="1">
    <source>
        <dbReference type="SAM" id="MobiDB-lite"/>
    </source>
</evidence>
<gene>
    <name evidence="2" type="ORF">ASIM_LOCUS16997</name>
</gene>